<keyword evidence="10" id="KW-0547">Nucleotide-binding</keyword>
<proteinExistence type="inferred from homology"/>
<dbReference type="InterPro" id="IPR029016">
    <property type="entry name" value="GAF-like_dom_sf"/>
</dbReference>
<keyword evidence="7" id="KW-0902">Two-component regulatory system</keyword>
<dbReference type="SUPFAM" id="SSF55874">
    <property type="entry name" value="ATPase domain of HSP90 chaperone/DNA topoisomerase II/histidine kinase"/>
    <property type="match status" value="1"/>
</dbReference>
<name>A0A977Q065_9CYAN</name>
<organism evidence="10">
    <name type="scientific">Woronichinia naegeliana WA131</name>
    <dbReference type="NCBI Taxonomy" id="2824559"/>
    <lineage>
        <taxon>Bacteria</taxon>
        <taxon>Bacillati</taxon>
        <taxon>Cyanobacteriota</taxon>
        <taxon>Cyanophyceae</taxon>
        <taxon>Synechococcales</taxon>
        <taxon>Coelosphaeriaceae</taxon>
        <taxon>Woronichinia</taxon>
    </lineage>
</organism>
<comment type="catalytic activity">
    <reaction evidence="1">
        <text>ATP + protein L-histidine = ADP + protein N-phospho-L-histidine.</text>
        <dbReference type="EC" id="2.7.13.3"/>
    </reaction>
</comment>
<dbReference type="SMART" id="SM00387">
    <property type="entry name" value="HATPase_c"/>
    <property type="match status" value="1"/>
</dbReference>
<dbReference type="CDD" id="cd16922">
    <property type="entry name" value="HATPase_EvgS-ArcB-TorS-like"/>
    <property type="match status" value="1"/>
</dbReference>
<dbReference type="SUPFAM" id="SSF47384">
    <property type="entry name" value="Homodimeric domain of signal transducing histidine kinase"/>
    <property type="match status" value="1"/>
</dbReference>
<comment type="similarity">
    <text evidence="2">In the N-terminal section; belongs to the phytochrome family.</text>
</comment>
<evidence type="ECO:0000256" key="8">
    <source>
        <dbReference type="ARBA" id="ARBA00074306"/>
    </source>
</evidence>
<dbReference type="Pfam" id="PF00512">
    <property type="entry name" value="HisKA"/>
    <property type="match status" value="1"/>
</dbReference>
<keyword evidence="4" id="KW-0597">Phosphoprotein</keyword>
<keyword evidence="5" id="KW-0808">Transferase</keyword>
<dbReference type="GO" id="GO:0005524">
    <property type="term" value="F:ATP binding"/>
    <property type="evidence" value="ECO:0007669"/>
    <property type="project" value="UniProtKB-KW"/>
</dbReference>
<protein>
    <recommendedName>
        <fullName evidence="8">Circadian input-output histidine kinase CikA</fullName>
        <ecNumber evidence="3">2.7.13.3</ecNumber>
    </recommendedName>
</protein>
<keyword evidence="6" id="KW-0418">Kinase</keyword>
<dbReference type="FunFam" id="1.10.287.130:FF:000145">
    <property type="entry name" value="Sensory transduction histidine kinase"/>
    <property type="match status" value="1"/>
</dbReference>
<evidence type="ECO:0000313" key="10">
    <source>
        <dbReference type="EMBL" id="UXE64150.1"/>
    </source>
</evidence>
<evidence type="ECO:0000256" key="4">
    <source>
        <dbReference type="ARBA" id="ARBA00022553"/>
    </source>
</evidence>
<dbReference type="AlphaFoldDB" id="A0A977Q065"/>
<reference evidence="10" key="1">
    <citation type="submission" date="2021-04" db="EMBL/GenBank/DDBJ databases">
        <title>Genome sequence of Woronichinia naegeliana from Washington state freshwater lake bloom.</title>
        <authorList>
            <person name="Dreher T.W."/>
        </authorList>
    </citation>
    <scope>NUCLEOTIDE SEQUENCE</scope>
    <source>
        <strain evidence="10">WA131</strain>
    </source>
</reference>
<dbReference type="FunFam" id="3.30.565.10:FF:000010">
    <property type="entry name" value="Sensor histidine kinase RcsC"/>
    <property type="match status" value="1"/>
</dbReference>
<feature type="domain" description="Histidine kinase" evidence="9">
    <location>
        <begin position="282"/>
        <end position="498"/>
    </location>
</feature>
<dbReference type="Pfam" id="PF02518">
    <property type="entry name" value="HATPase_c"/>
    <property type="match status" value="1"/>
</dbReference>
<dbReference type="InterPro" id="IPR036097">
    <property type="entry name" value="HisK_dim/P_sf"/>
</dbReference>
<dbReference type="InterPro" id="IPR003594">
    <property type="entry name" value="HATPase_dom"/>
</dbReference>
<evidence type="ECO:0000256" key="7">
    <source>
        <dbReference type="ARBA" id="ARBA00023012"/>
    </source>
</evidence>
<accession>A0A977Q065</accession>
<sequence>MLRIVVGTKGCFFWEFHPNHTLRLYGFNFPSSPPEQLLIFCQNIIESKQPLFSQGILLGCNQQDHSQAFVLNEAISQHYSHLFLPCLYQQQYLGGIYLHSSDDNDFGEERDIKLLRKLVEQYACSQHWIHHFLANEYPLQLRGDLLEMITQTLNINLDIPAIVVKILGLIGKYFEVDYTALLDQEKPDQVLGEWYNESGCAINSMLNLPIVVREELVANLVLKTSHSNRNFTPQEIQLLEQICGRLALLYQTLKCHRKLQELTLHQETIEAFHQSNSETLSHIHHELRTPLTGILGFSRMLREELYGPLNEKQKQYIQGIVNSGEHLLSLVNDFLDLSKLDAHREELFLEMVAVEDICLSSLSIVQSKAREQGIDLNLEIAQDVDVCMTDQKRLKQILLNLLSNAIKFTERGSVTLKVERYSNKLTFSVIDTGIGIKPEDQLLLFQPFKQIYNSLSRKQKGTGLGLAVSKKLAQLHGGDITLVSEEGKGSCFILHLPI</sequence>
<dbReference type="InterPro" id="IPR003661">
    <property type="entry name" value="HisK_dim/P_dom"/>
</dbReference>
<dbReference type="GO" id="GO:0000155">
    <property type="term" value="F:phosphorelay sensor kinase activity"/>
    <property type="evidence" value="ECO:0007669"/>
    <property type="project" value="InterPro"/>
</dbReference>
<evidence type="ECO:0000256" key="3">
    <source>
        <dbReference type="ARBA" id="ARBA00012438"/>
    </source>
</evidence>
<dbReference type="SUPFAM" id="SSF55781">
    <property type="entry name" value="GAF domain-like"/>
    <property type="match status" value="1"/>
</dbReference>
<dbReference type="InterPro" id="IPR036890">
    <property type="entry name" value="HATPase_C_sf"/>
</dbReference>
<dbReference type="CDD" id="cd00082">
    <property type="entry name" value="HisKA"/>
    <property type="match status" value="1"/>
</dbReference>
<dbReference type="PROSITE" id="PS50109">
    <property type="entry name" value="HIS_KIN"/>
    <property type="match status" value="1"/>
</dbReference>
<evidence type="ECO:0000256" key="5">
    <source>
        <dbReference type="ARBA" id="ARBA00022679"/>
    </source>
</evidence>
<dbReference type="InterPro" id="IPR005467">
    <property type="entry name" value="His_kinase_dom"/>
</dbReference>
<dbReference type="PANTHER" id="PTHR43711">
    <property type="entry name" value="TWO-COMPONENT HISTIDINE KINASE"/>
    <property type="match status" value="1"/>
</dbReference>
<evidence type="ECO:0000256" key="1">
    <source>
        <dbReference type="ARBA" id="ARBA00000085"/>
    </source>
</evidence>
<dbReference type="Gene3D" id="1.10.287.130">
    <property type="match status" value="1"/>
</dbReference>
<dbReference type="EC" id="2.7.13.3" evidence="3"/>
<dbReference type="PRINTS" id="PR00344">
    <property type="entry name" value="BCTRLSENSOR"/>
</dbReference>
<dbReference type="KEGG" id="wna:KA717_17510"/>
<dbReference type="Gene3D" id="3.30.565.10">
    <property type="entry name" value="Histidine kinase-like ATPase, C-terminal domain"/>
    <property type="match status" value="1"/>
</dbReference>
<dbReference type="InterPro" id="IPR003018">
    <property type="entry name" value="GAF"/>
</dbReference>
<dbReference type="SMART" id="SM00388">
    <property type="entry name" value="HisKA"/>
    <property type="match status" value="1"/>
</dbReference>
<keyword evidence="10" id="KW-0067">ATP-binding</keyword>
<dbReference type="InterPro" id="IPR050736">
    <property type="entry name" value="Sensor_HK_Regulatory"/>
</dbReference>
<dbReference type="Proteomes" id="UP001065613">
    <property type="component" value="Chromosome"/>
</dbReference>
<dbReference type="Pfam" id="PF01590">
    <property type="entry name" value="GAF"/>
    <property type="match status" value="1"/>
</dbReference>
<dbReference type="PANTHER" id="PTHR43711:SF31">
    <property type="entry name" value="HISTIDINE KINASE"/>
    <property type="match status" value="1"/>
</dbReference>
<dbReference type="InterPro" id="IPR004358">
    <property type="entry name" value="Sig_transdc_His_kin-like_C"/>
</dbReference>
<gene>
    <name evidence="10" type="ORF">KA717_17510</name>
</gene>
<evidence type="ECO:0000259" key="9">
    <source>
        <dbReference type="PROSITE" id="PS50109"/>
    </source>
</evidence>
<evidence type="ECO:0000256" key="6">
    <source>
        <dbReference type="ARBA" id="ARBA00022777"/>
    </source>
</evidence>
<dbReference type="Gene3D" id="3.30.450.40">
    <property type="match status" value="1"/>
</dbReference>
<dbReference type="EMBL" id="CP073041">
    <property type="protein sequence ID" value="UXE64150.1"/>
    <property type="molecule type" value="Genomic_DNA"/>
</dbReference>
<evidence type="ECO:0000256" key="2">
    <source>
        <dbReference type="ARBA" id="ARBA00006402"/>
    </source>
</evidence>